<dbReference type="EMBL" id="WHNZ01000061">
    <property type="protein sequence ID" value="NOV03218.1"/>
    <property type="molecule type" value="Genomic_DNA"/>
</dbReference>
<name>A0ABX1ZTU4_9BACL</name>
<feature type="domain" description="GIY-YIG catalytic" evidence="1">
    <location>
        <begin position="11"/>
        <end position="122"/>
    </location>
</feature>
<evidence type="ECO:0000313" key="2">
    <source>
        <dbReference type="EMBL" id="NOV03218.1"/>
    </source>
</evidence>
<dbReference type="InterPro" id="IPR049311">
    <property type="entry name" value="GIY_YIG_cat"/>
</dbReference>
<keyword evidence="3" id="KW-1185">Reference proteome</keyword>
<protein>
    <recommendedName>
        <fullName evidence="1">GIY-YIG catalytic domain-containing protein</fullName>
    </recommendedName>
</protein>
<organism evidence="2 3">
    <name type="scientific">Paenibacillus planticolens</name>
    <dbReference type="NCBI Taxonomy" id="2654976"/>
    <lineage>
        <taxon>Bacteria</taxon>
        <taxon>Bacillati</taxon>
        <taxon>Bacillota</taxon>
        <taxon>Bacilli</taxon>
        <taxon>Bacillales</taxon>
        <taxon>Paenibacillaceae</taxon>
        <taxon>Paenibacillus</taxon>
    </lineage>
</organism>
<dbReference type="Pfam" id="PF20815">
    <property type="entry name" value="GIY_YIG_2"/>
    <property type="match status" value="1"/>
</dbReference>
<sequence length="123" mass="14817">MKTLEFDYLCSRPIIYIGISNKKLRARDFRNHFNGNTRGSTLRKSLGSLMLFTKMREEKDDNKYKFIKSDEDNLSSWMKENLYLYYCTLENPDEIEKKLIDQYNPPLNLKDNNNKVNQEYRQN</sequence>
<comment type="caution">
    <text evidence="2">The sequence shown here is derived from an EMBL/GenBank/DDBJ whole genome shotgun (WGS) entry which is preliminary data.</text>
</comment>
<gene>
    <name evidence="2" type="ORF">GC097_24770</name>
</gene>
<evidence type="ECO:0000259" key="1">
    <source>
        <dbReference type="Pfam" id="PF20815"/>
    </source>
</evidence>
<accession>A0ABX1ZTU4</accession>
<dbReference type="Proteomes" id="UP000618579">
    <property type="component" value="Unassembled WGS sequence"/>
</dbReference>
<reference evidence="2 3" key="1">
    <citation type="submission" date="2019-10" db="EMBL/GenBank/DDBJ databases">
        <title>Description of Paenibacillus pedi sp. nov.</title>
        <authorList>
            <person name="Carlier A."/>
            <person name="Qi S."/>
        </authorList>
    </citation>
    <scope>NUCLEOTIDE SEQUENCE [LARGE SCALE GENOMIC DNA]</scope>
    <source>
        <strain evidence="2 3">LMG 31457</strain>
    </source>
</reference>
<evidence type="ECO:0000313" key="3">
    <source>
        <dbReference type="Proteomes" id="UP000618579"/>
    </source>
</evidence>
<proteinExistence type="predicted"/>